<dbReference type="Proteomes" id="UP001500791">
    <property type="component" value="Unassembled WGS sequence"/>
</dbReference>
<protein>
    <recommendedName>
        <fullName evidence="3">Nucleotidyltransferase family protein</fullName>
    </recommendedName>
</protein>
<dbReference type="InterPro" id="IPR043519">
    <property type="entry name" value="NT_sf"/>
</dbReference>
<dbReference type="EMBL" id="BAAAEJ010000007">
    <property type="protein sequence ID" value="GAA0392531.1"/>
    <property type="molecule type" value="Genomic_DNA"/>
</dbReference>
<proteinExistence type="predicted"/>
<evidence type="ECO:0000313" key="2">
    <source>
        <dbReference type="Proteomes" id="UP001500791"/>
    </source>
</evidence>
<name>A0ABN0YE19_9CAUL</name>
<evidence type="ECO:0008006" key="3">
    <source>
        <dbReference type="Google" id="ProtNLM"/>
    </source>
</evidence>
<organism evidence="1 2">
    <name type="scientific">Brevundimonas terrae</name>
    <dbReference type="NCBI Taxonomy" id="363631"/>
    <lineage>
        <taxon>Bacteria</taxon>
        <taxon>Pseudomonadati</taxon>
        <taxon>Pseudomonadota</taxon>
        <taxon>Alphaproteobacteria</taxon>
        <taxon>Caulobacterales</taxon>
        <taxon>Caulobacteraceae</taxon>
        <taxon>Brevundimonas</taxon>
    </lineage>
</organism>
<dbReference type="SUPFAM" id="SSF81301">
    <property type="entry name" value="Nucleotidyltransferase"/>
    <property type="match status" value="1"/>
</dbReference>
<comment type="caution">
    <text evidence="1">The sequence shown here is derived from an EMBL/GenBank/DDBJ whole genome shotgun (WGS) entry which is preliminary data.</text>
</comment>
<dbReference type="RefSeq" id="WP_167177106.1">
    <property type="nucleotide sequence ID" value="NZ_BAAAEJ010000007.1"/>
</dbReference>
<accession>A0ABN0YE19</accession>
<reference evidence="1 2" key="1">
    <citation type="journal article" date="2019" name="Int. J. Syst. Evol. Microbiol.">
        <title>The Global Catalogue of Microorganisms (GCM) 10K type strain sequencing project: providing services to taxonomists for standard genome sequencing and annotation.</title>
        <authorList>
            <consortium name="The Broad Institute Genomics Platform"/>
            <consortium name="The Broad Institute Genome Sequencing Center for Infectious Disease"/>
            <person name="Wu L."/>
            <person name="Ma J."/>
        </authorList>
    </citation>
    <scope>NUCLEOTIDE SEQUENCE [LARGE SCALE GENOMIC DNA]</scope>
    <source>
        <strain evidence="1 2">JCM 13476</strain>
    </source>
</reference>
<keyword evidence="2" id="KW-1185">Reference proteome</keyword>
<dbReference type="Gene3D" id="3.30.460.40">
    <property type="match status" value="1"/>
</dbReference>
<sequence>MVTYYDDLPEDLSAALDILASASGVMQDPWWVFGGAAMVLAGLTDWRVPDVDVLCSPRDAKALIDALYGEVTPDPGEGLFRSRVYGQILTTPVPVEVMAEMEVRNGGDWQLVTFESRIPVAVDGGRLYIPSVAEQIETCKLFGRPKDLQRAEQLQRLL</sequence>
<gene>
    <name evidence="1" type="ORF">GCM10009093_18910</name>
</gene>
<evidence type="ECO:0000313" key="1">
    <source>
        <dbReference type="EMBL" id="GAA0392531.1"/>
    </source>
</evidence>